<dbReference type="EMBL" id="KI666719">
    <property type="protein sequence ID" value="ETN71830.1"/>
    <property type="molecule type" value="Genomic_DNA"/>
</dbReference>
<keyword evidence="2" id="KW-1185">Reference proteome</keyword>
<evidence type="ECO:0000313" key="2">
    <source>
        <dbReference type="Proteomes" id="UP000053676"/>
    </source>
</evidence>
<protein>
    <submittedName>
        <fullName evidence="1">Uncharacterized protein</fullName>
    </submittedName>
</protein>
<dbReference type="KEGG" id="nai:NECAME_04574"/>
<reference evidence="2" key="1">
    <citation type="journal article" date="2014" name="Nat. Genet.">
        <title>Genome of the human hookworm Necator americanus.</title>
        <authorList>
            <person name="Tang Y.T."/>
            <person name="Gao X."/>
            <person name="Rosa B.A."/>
            <person name="Abubucker S."/>
            <person name="Hallsworth-Pepin K."/>
            <person name="Martin J."/>
            <person name="Tyagi R."/>
            <person name="Heizer E."/>
            <person name="Zhang X."/>
            <person name="Bhonagiri-Palsikar V."/>
            <person name="Minx P."/>
            <person name="Warren W.C."/>
            <person name="Wang Q."/>
            <person name="Zhan B."/>
            <person name="Hotez P.J."/>
            <person name="Sternberg P.W."/>
            <person name="Dougall A."/>
            <person name="Gaze S.T."/>
            <person name="Mulvenna J."/>
            <person name="Sotillo J."/>
            <person name="Ranganathan S."/>
            <person name="Rabelo E.M."/>
            <person name="Wilson R.K."/>
            <person name="Felgner P.L."/>
            <person name="Bethony J."/>
            <person name="Hawdon J.M."/>
            <person name="Gasser R.B."/>
            <person name="Loukas A."/>
            <person name="Mitreva M."/>
        </authorList>
    </citation>
    <scope>NUCLEOTIDE SEQUENCE [LARGE SCALE GENOMIC DNA]</scope>
</reference>
<accession>W2SQE0</accession>
<organism evidence="1 2">
    <name type="scientific">Necator americanus</name>
    <name type="common">Human hookworm</name>
    <dbReference type="NCBI Taxonomy" id="51031"/>
    <lineage>
        <taxon>Eukaryota</taxon>
        <taxon>Metazoa</taxon>
        <taxon>Ecdysozoa</taxon>
        <taxon>Nematoda</taxon>
        <taxon>Chromadorea</taxon>
        <taxon>Rhabditida</taxon>
        <taxon>Rhabditina</taxon>
        <taxon>Rhabditomorpha</taxon>
        <taxon>Strongyloidea</taxon>
        <taxon>Ancylostomatidae</taxon>
        <taxon>Bunostominae</taxon>
        <taxon>Necator</taxon>
    </lineage>
</organism>
<sequence length="85" mass="10066">MLESMYLSHSGSSYRYQCDVALPRFQQVEQGGPRRHDLLDRTSPGPYRKLRLLLLRSLMLERKRRRWSKLVLDHIFSSADVRFGS</sequence>
<evidence type="ECO:0000313" key="1">
    <source>
        <dbReference type="EMBL" id="ETN71830.1"/>
    </source>
</evidence>
<name>W2SQE0_NECAM</name>
<dbReference type="Proteomes" id="UP000053676">
    <property type="component" value="Unassembled WGS sequence"/>
</dbReference>
<gene>
    <name evidence="1" type="ORF">NECAME_04574</name>
</gene>
<dbReference type="AlphaFoldDB" id="W2SQE0"/>
<proteinExistence type="predicted"/>